<gene>
    <name evidence="1" type="ORF">Tasa_004_007</name>
</gene>
<reference evidence="1 2" key="1">
    <citation type="submission" date="2012-10" db="EMBL/GenBank/DDBJ databases">
        <title>Genome sequencing of Tanticharoenia sakaeratensis NBRC 103193.</title>
        <authorList>
            <person name="Azuma Y."/>
            <person name="Hadano H."/>
            <person name="Hirakawa H."/>
            <person name="Matsushita K."/>
        </authorList>
    </citation>
    <scope>NUCLEOTIDE SEQUENCE [LARGE SCALE GENOMIC DNA]</scope>
    <source>
        <strain evidence="1 2">NBRC 103193</strain>
    </source>
</reference>
<protein>
    <recommendedName>
        <fullName evidence="3">Lipoprotein</fullName>
    </recommendedName>
</protein>
<evidence type="ECO:0000313" key="2">
    <source>
        <dbReference type="Proteomes" id="UP000032679"/>
    </source>
</evidence>
<organism evidence="1 2">
    <name type="scientific">Tanticharoenia sakaeratensis NBRC 103193</name>
    <dbReference type="NCBI Taxonomy" id="1231623"/>
    <lineage>
        <taxon>Bacteria</taxon>
        <taxon>Pseudomonadati</taxon>
        <taxon>Pseudomonadota</taxon>
        <taxon>Alphaproteobacteria</taxon>
        <taxon>Acetobacterales</taxon>
        <taxon>Acetobacteraceae</taxon>
        <taxon>Tanticharoenia</taxon>
    </lineage>
</organism>
<keyword evidence="2" id="KW-1185">Reference proteome</keyword>
<proteinExistence type="predicted"/>
<dbReference type="AlphaFoldDB" id="A0A0D6MH41"/>
<sequence>MTYPRILLLLVTACTLSGCYVGPPGWHRGWHRGYYGGHAGWYDEHNAWRGDWHGGGWRYR</sequence>
<name>A0A0D6MH41_9PROT</name>
<dbReference type="PROSITE" id="PS51257">
    <property type="entry name" value="PROKAR_LIPOPROTEIN"/>
    <property type="match status" value="1"/>
</dbReference>
<dbReference type="Proteomes" id="UP000032679">
    <property type="component" value="Unassembled WGS sequence"/>
</dbReference>
<evidence type="ECO:0008006" key="3">
    <source>
        <dbReference type="Google" id="ProtNLM"/>
    </source>
</evidence>
<dbReference type="RefSeq" id="WP_048846435.1">
    <property type="nucleotide sequence ID" value="NZ_BALE01000004.1"/>
</dbReference>
<comment type="caution">
    <text evidence="1">The sequence shown here is derived from an EMBL/GenBank/DDBJ whole genome shotgun (WGS) entry which is preliminary data.</text>
</comment>
<dbReference type="STRING" id="1231623.Tasa_004_007"/>
<accession>A0A0D6MH41</accession>
<evidence type="ECO:0000313" key="1">
    <source>
        <dbReference type="EMBL" id="GAN52942.1"/>
    </source>
</evidence>
<dbReference type="EMBL" id="BALE01000004">
    <property type="protein sequence ID" value="GAN52942.1"/>
    <property type="molecule type" value="Genomic_DNA"/>
</dbReference>